<keyword evidence="5" id="KW-1185">Reference proteome</keyword>
<dbReference type="OrthoDB" id="9880763at2"/>
<dbReference type="Proteomes" id="UP001242288">
    <property type="component" value="Unassembled WGS sequence"/>
</dbReference>
<accession>A0A6N6WQN9</accession>
<evidence type="ECO:0000313" key="3">
    <source>
        <dbReference type="EMBL" id="MDQ6405808.1"/>
    </source>
</evidence>
<sequence length="80" mass="9181">MGVTRQGIAWGNTKLETRLVAREFPAVDTREQVVQLRQAFVFAICLAFPECNRGLVKKFARKTDFEQKTCWDTKKTLNCA</sequence>
<evidence type="ECO:0000313" key="5">
    <source>
        <dbReference type="Proteomes" id="UP001209412"/>
    </source>
</evidence>
<dbReference type="EMBL" id="VOSW01000001">
    <property type="protein sequence ID" value="KAE8761971.1"/>
    <property type="molecule type" value="Genomic_DNA"/>
</dbReference>
<reference evidence="3" key="2">
    <citation type="submission" date="2022-06" db="EMBL/GenBank/DDBJ databases">
        <title>PHB producers.</title>
        <authorList>
            <person name="Besaury L."/>
        </authorList>
    </citation>
    <scope>NUCLEOTIDE SEQUENCE</scope>
    <source>
        <strain evidence="2 5">SEWS6</strain>
    </source>
</reference>
<dbReference type="Proteomes" id="UP001209412">
    <property type="component" value="Unassembled WGS sequence"/>
</dbReference>
<name>A0A6N6WQN9_9BURK</name>
<proteinExistence type="predicted"/>
<dbReference type="EMBL" id="JAMXWF010000001">
    <property type="protein sequence ID" value="MDQ6405808.1"/>
    <property type="molecule type" value="Genomic_DNA"/>
</dbReference>
<reference evidence="1 4" key="1">
    <citation type="journal article" date="2020" name="Int. J. Syst. Evol. Microbiol.">
        <title>Paraburkholderia madseniana sp. nov., a phenolic acid-degrading bacterium isolated from acidic forest soil.</title>
        <authorList>
            <person name="Wilhelm R.C."/>
            <person name="Murphy S.J.L."/>
            <person name="Feriancek N.M."/>
            <person name="Karasz D.C."/>
            <person name="DeRito C.M."/>
            <person name="Newman J.D."/>
            <person name="Buckley D.H."/>
        </authorList>
    </citation>
    <scope>NUCLEOTIDE SEQUENCE [LARGE SCALE GENOMIC DNA]</scope>
    <source>
        <strain evidence="1 4">RP11</strain>
    </source>
</reference>
<dbReference type="AlphaFoldDB" id="A0A6N6WQN9"/>
<protein>
    <submittedName>
        <fullName evidence="1">Uncharacterized protein</fullName>
    </submittedName>
</protein>
<evidence type="ECO:0000313" key="1">
    <source>
        <dbReference type="EMBL" id="KAE8761971.1"/>
    </source>
</evidence>
<dbReference type="EMBL" id="JAPKHW010000001">
    <property type="protein sequence ID" value="MCX4143974.1"/>
    <property type="molecule type" value="Genomic_DNA"/>
</dbReference>
<comment type="caution">
    <text evidence="1">The sequence shown here is derived from an EMBL/GenBank/DDBJ whole genome shotgun (WGS) entry which is preliminary data.</text>
</comment>
<organism evidence="1 4">
    <name type="scientific">Paraburkholderia madseniana</name>
    <dbReference type="NCBI Taxonomy" id="2599607"/>
    <lineage>
        <taxon>Bacteria</taxon>
        <taxon>Pseudomonadati</taxon>
        <taxon>Pseudomonadota</taxon>
        <taxon>Betaproteobacteria</taxon>
        <taxon>Burkholderiales</taxon>
        <taxon>Burkholderiaceae</taxon>
        <taxon>Paraburkholderia</taxon>
    </lineage>
</organism>
<dbReference type="RefSeq" id="WP_154557952.1">
    <property type="nucleotide sequence ID" value="NZ_JAMXWF010000001.1"/>
</dbReference>
<evidence type="ECO:0000313" key="4">
    <source>
        <dbReference type="Proteomes" id="UP000463700"/>
    </source>
</evidence>
<dbReference type="Proteomes" id="UP000463700">
    <property type="component" value="Unassembled WGS sequence"/>
</dbReference>
<evidence type="ECO:0000313" key="2">
    <source>
        <dbReference type="EMBL" id="MCX4143974.1"/>
    </source>
</evidence>
<gene>
    <name evidence="1" type="ORF">FSO04_01060</name>
    <name evidence="3" type="ORF">NIE36_01110</name>
    <name evidence="2" type="ORF">OSB80_01110</name>
</gene>